<dbReference type="AlphaFoldDB" id="A0A3L8DMR1"/>
<accession>A0A3L8DMR1</accession>
<dbReference type="Proteomes" id="UP000279307">
    <property type="component" value="Chromosome 6"/>
</dbReference>
<comment type="caution">
    <text evidence="1">The sequence shown here is derived from an EMBL/GenBank/DDBJ whole genome shotgun (WGS) entry which is preliminary data.</text>
</comment>
<name>A0A3L8DMR1_OOCBI</name>
<evidence type="ECO:0000313" key="2">
    <source>
        <dbReference type="Proteomes" id="UP000279307"/>
    </source>
</evidence>
<evidence type="ECO:0000313" key="1">
    <source>
        <dbReference type="EMBL" id="RLU21566.1"/>
    </source>
</evidence>
<dbReference type="EMBL" id="QOIP01000006">
    <property type="protein sequence ID" value="RLU21566.1"/>
    <property type="molecule type" value="Genomic_DNA"/>
</dbReference>
<gene>
    <name evidence="1" type="ORF">DMN91_005939</name>
</gene>
<proteinExistence type="predicted"/>
<reference evidence="1 2" key="1">
    <citation type="journal article" date="2018" name="Genome Res.">
        <title>The genomic architecture and molecular evolution of ant odorant receptors.</title>
        <authorList>
            <person name="McKenzie S.K."/>
            <person name="Kronauer D.J.C."/>
        </authorList>
    </citation>
    <scope>NUCLEOTIDE SEQUENCE [LARGE SCALE GENOMIC DNA]</scope>
    <source>
        <strain evidence="1">Clonal line C1</strain>
    </source>
</reference>
<sequence>MFAPCQRRGIAAVIRSTQGISARIEFLRENRLIVECTWLLWGFKLFGEWRISLRDMNWFPATQAVL</sequence>
<protein>
    <submittedName>
        <fullName evidence="1">Uncharacterized protein</fullName>
    </submittedName>
</protein>
<organism evidence="1 2">
    <name type="scientific">Ooceraea biroi</name>
    <name type="common">Clonal raider ant</name>
    <name type="synonym">Cerapachys biroi</name>
    <dbReference type="NCBI Taxonomy" id="2015173"/>
    <lineage>
        <taxon>Eukaryota</taxon>
        <taxon>Metazoa</taxon>
        <taxon>Ecdysozoa</taxon>
        <taxon>Arthropoda</taxon>
        <taxon>Hexapoda</taxon>
        <taxon>Insecta</taxon>
        <taxon>Pterygota</taxon>
        <taxon>Neoptera</taxon>
        <taxon>Endopterygota</taxon>
        <taxon>Hymenoptera</taxon>
        <taxon>Apocrita</taxon>
        <taxon>Aculeata</taxon>
        <taxon>Formicoidea</taxon>
        <taxon>Formicidae</taxon>
        <taxon>Dorylinae</taxon>
        <taxon>Ooceraea</taxon>
    </lineage>
</organism>